<dbReference type="InterPro" id="IPR017853">
    <property type="entry name" value="GH"/>
</dbReference>
<keyword evidence="4" id="KW-0479">Metal-binding</keyword>
<dbReference type="NCBIfam" id="TIGR02456">
    <property type="entry name" value="treS_nterm"/>
    <property type="match status" value="1"/>
</dbReference>
<dbReference type="GO" id="GO:0005975">
    <property type="term" value="P:carbohydrate metabolic process"/>
    <property type="evidence" value="ECO:0007669"/>
    <property type="project" value="InterPro"/>
</dbReference>
<comment type="catalytic activity">
    <reaction evidence="1">
        <text>D-maltose = alpha,alpha-trehalose</text>
        <dbReference type="Rhea" id="RHEA:15145"/>
        <dbReference type="ChEBI" id="CHEBI:16551"/>
        <dbReference type="ChEBI" id="CHEBI:17306"/>
        <dbReference type="EC" id="5.4.99.16"/>
    </reaction>
</comment>
<evidence type="ECO:0000256" key="6">
    <source>
        <dbReference type="ARBA" id="ARBA00023235"/>
    </source>
</evidence>
<organism evidence="9 10">
    <name type="scientific">Corynebacterium striatum</name>
    <dbReference type="NCBI Taxonomy" id="43770"/>
    <lineage>
        <taxon>Bacteria</taxon>
        <taxon>Bacillati</taxon>
        <taxon>Actinomycetota</taxon>
        <taxon>Actinomycetes</taxon>
        <taxon>Mycobacteriales</taxon>
        <taxon>Corynebacteriaceae</taxon>
        <taxon>Corynebacterium</taxon>
    </lineage>
</organism>
<dbReference type="EC" id="5.4.99.16" evidence="3"/>
<sequence>MSWYQNAIFYQALVGSFKDSGATGNPAAAGGKGVGTLQGVIEKLDYLKWLGVDCLWLSPFYASPLKDDGYDIADYYSIHPDYGTMEDFEQLISEVHSRGMRLMTDLALNHTSSEHEWFQASRRDPEGPYGDYYVWGDDPDRYPEIRIIFTDVEDSTWAWDEVRQQYYFHRFYSHQPDLNYDNPAVHEEVFNIVRFWMDKGLDGFRLDAIPYLYERDGAGGESLPETLEFIEKLRTFVDENYPEAVMIAEANQPPAETMEFFGKGNRVHMVFNFPLMPRLYEALALGDATPIYNILEEIPELPDGCQWGTFLRNHDELTLEMVDESRRELMYRHYLPDDEMRAHVGIARRLAPLLGNDRRKIELFYSLLLTMPGSPFLYYGDEIGMGDSPALPDRDAVRTPMQWEPGDGAGFTTAPHPRRPIVGGTKVNVAEQKDDPTSLLNTVRELIAQRKAFPELATAPFEAVETGEAGILAFQRGGLLCLHNFTEESVDLGPVELGPYGYAWLPIEA</sequence>
<evidence type="ECO:0000256" key="3">
    <source>
        <dbReference type="ARBA" id="ARBA00012619"/>
    </source>
</evidence>
<dbReference type="KEGG" id="cstr:CBE89_10740"/>
<dbReference type="GO" id="GO:0016740">
    <property type="term" value="F:transferase activity"/>
    <property type="evidence" value="ECO:0007669"/>
    <property type="project" value="UniProtKB-KW"/>
</dbReference>
<comment type="similarity">
    <text evidence="2">Belongs to the glycosyl hydrolase 13 family. TreS subfamily.</text>
</comment>
<dbReference type="PANTHER" id="PTHR10357">
    <property type="entry name" value="ALPHA-AMYLASE FAMILY MEMBER"/>
    <property type="match status" value="1"/>
</dbReference>
<dbReference type="Proteomes" id="UP000250197">
    <property type="component" value="Chromosome"/>
</dbReference>
<dbReference type="InterPro" id="IPR006047">
    <property type="entry name" value="GH13_cat_dom"/>
</dbReference>
<name>A0A2Z2J5M1_CORST</name>
<evidence type="ECO:0000256" key="7">
    <source>
        <dbReference type="ARBA" id="ARBA00031378"/>
    </source>
</evidence>
<reference evidence="9 10" key="1">
    <citation type="submission" date="2017-05" db="EMBL/GenBank/DDBJ databases">
        <title>Complete genome sequence of Corynebacterium striatum KC-Na-1 isolated from Neophocaena asiaeorientalis in Korea.</title>
        <authorList>
            <person name="Kim J.H."/>
            <person name="Lee K."/>
        </authorList>
    </citation>
    <scope>NUCLEOTIDE SEQUENCE [LARGE SCALE GENOMIC DNA]</scope>
    <source>
        <strain evidence="9 10">KC-Na-01</strain>
    </source>
</reference>
<evidence type="ECO:0000313" key="10">
    <source>
        <dbReference type="Proteomes" id="UP000250197"/>
    </source>
</evidence>
<proteinExistence type="inferred from homology"/>
<keyword evidence="6" id="KW-0413">Isomerase</keyword>
<dbReference type="Gene3D" id="3.90.400.10">
    <property type="entry name" value="Oligo-1,6-glucosidase, Domain 2"/>
    <property type="match status" value="1"/>
</dbReference>
<dbReference type="CDD" id="cd11334">
    <property type="entry name" value="AmyAc_TreS"/>
    <property type="match status" value="1"/>
</dbReference>
<evidence type="ECO:0000256" key="5">
    <source>
        <dbReference type="ARBA" id="ARBA00022837"/>
    </source>
</evidence>
<evidence type="ECO:0000256" key="2">
    <source>
        <dbReference type="ARBA" id="ARBA00005496"/>
    </source>
</evidence>
<evidence type="ECO:0000313" key="9">
    <source>
        <dbReference type="EMBL" id="ART21911.1"/>
    </source>
</evidence>
<evidence type="ECO:0000256" key="1">
    <source>
        <dbReference type="ARBA" id="ARBA00001595"/>
    </source>
</evidence>
<accession>A0A2Z2J5M1</accession>
<dbReference type="FunFam" id="3.20.20.80:FF:000055">
    <property type="entry name" value="Trehalose synthase"/>
    <property type="match status" value="1"/>
</dbReference>
<protein>
    <recommendedName>
        <fullName evidence="3">maltose alpha-D-glucosyltransferase</fullName>
        <ecNumber evidence="3">5.4.99.16</ecNumber>
    </recommendedName>
    <alternativeName>
        <fullName evidence="7">Maltose alpha-D-glucosyltransferase</fullName>
    </alternativeName>
</protein>
<dbReference type="InterPro" id="IPR045857">
    <property type="entry name" value="O16G_dom_2"/>
</dbReference>
<dbReference type="AlphaFoldDB" id="A0A2Z2J5M1"/>
<dbReference type="Gene3D" id="3.20.20.80">
    <property type="entry name" value="Glycosidases"/>
    <property type="match status" value="1"/>
</dbReference>
<dbReference type="Pfam" id="PF00128">
    <property type="entry name" value="Alpha-amylase"/>
    <property type="match status" value="2"/>
</dbReference>
<dbReference type="GO" id="GO:0016798">
    <property type="term" value="F:hydrolase activity, acting on glycosyl bonds"/>
    <property type="evidence" value="ECO:0007669"/>
    <property type="project" value="UniProtKB-KW"/>
</dbReference>
<evidence type="ECO:0000256" key="4">
    <source>
        <dbReference type="ARBA" id="ARBA00022723"/>
    </source>
</evidence>
<dbReference type="SUPFAM" id="SSF51445">
    <property type="entry name" value="(Trans)glycosidases"/>
    <property type="match status" value="1"/>
</dbReference>
<keyword evidence="9" id="KW-0808">Transferase</keyword>
<keyword evidence="5" id="KW-0106">Calcium</keyword>
<dbReference type="SMART" id="SM00642">
    <property type="entry name" value="Aamy"/>
    <property type="match status" value="1"/>
</dbReference>
<dbReference type="GO" id="GO:0047471">
    <property type="term" value="F:maltose alpha-D-glucosyltransferase activity"/>
    <property type="evidence" value="ECO:0007669"/>
    <property type="project" value="UniProtKB-EC"/>
</dbReference>
<dbReference type="InterPro" id="IPR012810">
    <property type="entry name" value="TreS/a-amylase_N"/>
</dbReference>
<gene>
    <name evidence="9" type="ORF">CBE89_10740</name>
</gene>
<dbReference type="PANTHER" id="PTHR10357:SF219">
    <property type="entry name" value="MALTOSE ALPHA-D-GLUCOSYLTRANSFERASE"/>
    <property type="match status" value="1"/>
</dbReference>
<dbReference type="RefSeq" id="WP_086891941.1">
    <property type="nucleotide sequence ID" value="NZ_CP021252.1"/>
</dbReference>
<evidence type="ECO:0000259" key="8">
    <source>
        <dbReference type="SMART" id="SM00642"/>
    </source>
</evidence>
<dbReference type="GO" id="GO:0046872">
    <property type="term" value="F:metal ion binding"/>
    <property type="evidence" value="ECO:0007669"/>
    <property type="project" value="UniProtKB-KW"/>
</dbReference>
<feature type="domain" description="Glycosyl hydrolase family 13 catalytic" evidence="8">
    <location>
        <begin position="11"/>
        <end position="418"/>
    </location>
</feature>
<dbReference type="EMBL" id="CP021252">
    <property type="protein sequence ID" value="ART21911.1"/>
    <property type="molecule type" value="Genomic_DNA"/>
</dbReference>